<keyword evidence="4" id="KW-0328">Glycosyltransferase</keyword>
<proteinExistence type="inferred from homology"/>
<evidence type="ECO:0000256" key="10">
    <source>
        <dbReference type="SAM" id="MobiDB-lite"/>
    </source>
</evidence>
<feature type="transmembrane region" description="Helical" evidence="11">
    <location>
        <begin position="1593"/>
        <end position="1611"/>
    </location>
</feature>
<evidence type="ECO:0000256" key="11">
    <source>
        <dbReference type="SAM" id="Phobius"/>
    </source>
</evidence>
<evidence type="ECO:0000313" key="14">
    <source>
        <dbReference type="Proteomes" id="UP000013827"/>
    </source>
</evidence>
<dbReference type="Proteomes" id="UP000013827">
    <property type="component" value="Unassembled WGS sequence"/>
</dbReference>
<dbReference type="eggNOG" id="KOG0916">
    <property type="taxonomic scope" value="Eukaryota"/>
</dbReference>
<dbReference type="InterPro" id="IPR003440">
    <property type="entry name" value="Glyco_trans_48_dom"/>
</dbReference>
<keyword evidence="14" id="KW-1185">Reference proteome</keyword>
<evidence type="ECO:0000256" key="1">
    <source>
        <dbReference type="ARBA" id="ARBA00004141"/>
    </source>
</evidence>
<feature type="domain" description="1,3-beta-glucan synthase component FKS1-like" evidence="12">
    <location>
        <begin position="290"/>
        <end position="421"/>
    </location>
</feature>
<dbReference type="GO" id="GO:0006075">
    <property type="term" value="P:(1-&gt;3)-beta-D-glucan biosynthetic process"/>
    <property type="evidence" value="ECO:0007669"/>
    <property type="project" value="InterPro"/>
</dbReference>
<feature type="region of interest" description="Disordered" evidence="10">
    <location>
        <begin position="79"/>
        <end position="101"/>
    </location>
</feature>
<dbReference type="STRING" id="2903.R1BX15"/>
<dbReference type="OMA" id="RMYREGM"/>
<evidence type="ECO:0000256" key="5">
    <source>
        <dbReference type="ARBA" id="ARBA00022679"/>
    </source>
</evidence>
<evidence type="ECO:0000256" key="2">
    <source>
        <dbReference type="ARBA" id="ARBA00009040"/>
    </source>
</evidence>
<evidence type="ECO:0000313" key="13">
    <source>
        <dbReference type="EnsemblProtists" id="EOD14723"/>
    </source>
</evidence>
<evidence type="ECO:0000256" key="4">
    <source>
        <dbReference type="ARBA" id="ARBA00022676"/>
    </source>
</evidence>
<dbReference type="SMART" id="SM01205">
    <property type="entry name" value="FKS1_dom1"/>
    <property type="match status" value="1"/>
</dbReference>
<evidence type="ECO:0000256" key="3">
    <source>
        <dbReference type="ARBA" id="ARBA00012589"/>
    </source>
</evidence>
<accession>A0A0D3ITY8</accession>
<sequence>MKRMESRDLSYTNLAAMAEEFGTFSRVLPSGSSGRTSTATAQDSGTSYARAMELINTGLRLDTSSPLEAIESYQRGGDLLSRAADGGGRESQAPPDAQSHKMQQTLDMIEERVRYLTRSAVGKPLTDSANVSSLPSPRSTDVGVVTSEPPPVPDAATDSPLPPTRLASSVDRHVYNLFNLAAPDRLPRELWMVHASFGGGIFADLRRQTASSADLRQNPLGTLSELSDRRAMRAFGFQHESALNQTEHLLLLLANVSIGTLHRRLMRNYRSWAVHLGVSAQCAAASDVSQNKVADLALWLLIWGEAANLRHMPECLCFLFHNTRARGAAAMQQPSPQPSPRRAATRRAELWDAPLHMPRRRPPGWFLSRVVAPLYHKVRAEAKRTGERGKPLGHTRKANYDDFNEFFWRRQCLQYSYFAPEEELGHLPPSGSDPVLALHAPELQRPLPPIDSFPACKRYVERRSWLHPIRSFWRVHSFLFVALHFLLHGALHQQLSDALSLSVRVAAKAAVGAALAVEYLQLMTDAPLAKQHFALCEKVGNCVHFVVLLANCVPCVSSHVRSWRGPLKSLADLLEPLNRLRDVHVRDGDAGGCGPVLEYDIFWFTLLCFKLSFSYAFQLRPLVRPTRDAWTLDLSSWWPGHDLGAVPNVIVVALHWAPVVLMYLLDLQIWFILWQAAYGTIKGWTLHIGEVPDFATLRERFFDASDAFNRKADLVSGREHALLAFNGWHGSAFSCCVYLPGFVTAGKLAEAFHFVRQEHASDAARYQPPRKRSQIERSLVASIDADRPARFALREFAELSSWLLSTLLGPRHEAAIGSVLSADASPSAVVDGLRGVLDALKGALGELDSTIEALKFTPQGFFWDEAYAKERILATLLADQPPAWRALGQPATRRLEGLVSLCVTAQLDAEPRHPEVLRRLRWFVGSLFMAMPEAPPVEEALSQSTLTPFCAEDILFGMRELVAKNEDGVSVLYFLKTVHPDEWSNFLERVGVKASEEARLFKEKDLRALRLLARWEGYEGESLEQLVRSKYSYVVSCQLYGTHKRNRDPKAADTEFLLQRFPNLRVAYVDKTSTLTKVREPDGTLALRETIRYYSVLIKGCSDGGEEAVQQVYRDIMIGEGKPENQNHAVIFTRGETIQAIDMNQSGYFEEALKMRNLLQEFRIHPTATIVGFREHIFTGELSSLASYMALQEGCFVTLTQRVLSDPLHIRQHYGHPDVFDKIFAMSTGGVSKASKGINLSEDVYAGFNTTLRGGTVPYAEYVQVGKGRDVGMQQIYKFEAKLASGNAEQCLSRDVFRIAQRLDLTRSFSFYYSGPGFYFNNAATVFALFFFLYVTLLPHLLQLDVGVPVADLLNAHGAGLLLNVPILCYLAVEHGVVRALLEMWRVNAYYFDSTLKYGGAKYRPTGRGFVMRHEEFAELYRFYSGSHLYNGFELVWGLILLWTLGAWKEVGGGPAYLRTCWSIWAVAFAWLFSPFWFNPLAFDMKKNLEDLWQWLRWMERLDSSVTTSWEAWWREEREYLQTGSWAKKAFILLPGVRYGLTSVGILVSVSRRAIASGALLDELQLAALLVGGTLAIVLAFLWMPLLLRARPVLLRLLSSALLAFSLFYALPWVGVHVSLLHALHLFVAAAYLTAALIRIPYAFGQLPYFVLIAGKAAALLAIGGLLIGLCLLLSATPGQVMRHLQNRALLSDAFNRGVYHAELAQLISNQN</sequence>
<dbReference type="EnsemblProtists" id="EOD14723">
    <property type="protein sequence ID" value="EOD14723"/>
    <property type="gene ID" value="EMIHUDRAFT_448185"/>
</dbReference>
<reference evidence="13" key="2">
    <citation type="submission" date="2024-10" db="UniProtKB">
        <authorList>
            <consortium name="EnsemblProtists"/>
        </authorList>
    </citation>
    <scope>IDENTIFICATION</scope>
</reference>
<dbReference type="Pfam" id="PF14288">
    <property type="entry name" value="FKS1_dom1"/>
    <property type="match status" value="1"/>
</dbReference>
<evidence type="ECO:0000259" key="12">
    <source>
        <dbReference type="SMART" id="SM01205"/>
    </source>
</evidence>
<dbReference type="RefSeq" id="XP_005767152.1">
    <property type="nucleotide sequence ID" value="XM_005767095.1"/>
</dbReference>
<dbReference type="PANTHER" id="PTHR12741">
    <property type="entry name" value="LYST-INTERACTING PROTEIN LIP5 DOPAMINE RESPONSIVE PROTEIN DRG-1"/>
    <property type="match status" value="1"/>
</dbReference>
<feature type="region of interest" description="Disordered" evidence="10">
    <location>
        <begin position="125"/>
        <end position="162"/>
    </location>
</feature>
<feature type="transmembrane region" description="Helical" evidence="11">
    <location>
        <begin position="1318"/>
        <end position="1342"/>
    </location>
</feature>
<dbReference type="EC" id="2.4.1.34" evidence="3"/>
<name>A0A0D3ITY8_EMIH1</name>
<organism evidence="13 14">
    <name type="scientific">Emiliania huxleyi (strain CCMP1516)</name>
    <dbReference type="NCBI Taxonomy" id="280463"/>
    <lineage>
        <taxon>Eukaryota</taxon>
        <taxon>Haptista</taxon>
        <taxon>Haptophyta</taxon>
        <taxon>Prymnesiophyceae</taxon>
        <taxon>Isochrysidales</taxon>
        <taxon>Noelaerhabdaceae</taxon>
        <taxon>Emiliania</taxon>
    </lineage>
</organism>
<dbReference type="GO" id="GO:0003843">
    <property type="term" value="F:1,3-beta-D-glucan synthase activity"/>
    <property type="evidence" value="ECO:0007669"/>
    <property type="project" value="UniProtKB-EC"/>
</dbReference>
<feature type="transmembrane region" description="Helical" evidence="11">
    <location>
        <begin position="1623"/>
        <end position="1644"/>
    </location>
</feature>
<keyword evidence="6 11" id="KW-0812">Transmembrane</keyword>
<reference evidence="14" key="1">
    <citation type="journal article" date="2013" name="Nature">
        <title>Pan genome of the phytoplankton Emiliania underpins its global distribution.</title>
        <authorList>
            <person name="Read B.A."/>
            <person name="Kegel J."/>
            <person name="Klute M.J."/>
            <person name="Kuo A."/>
            <person name="Lefebvre S.C."/>
            <person name="Maumus F."/>
            <person name="Mayer C."/>
            <person name="Miller J."/>
            <person name="Monier A."/>
            <person name="Salamov A."/>
            <person name="Young J."/>
            <person name="Aguilar M."/>
            <person name="Claverie J.M."/>
            <person name="Frickenhaus S."/>
            <person name="Gonzalez K."/>
            <person name="Herman E.K."/>
            <person name="Lin Y.C."/>
            <person name="Napier J."/>
            <person name="Ogata H."/>
            <person name="Sarno A.F."/>
            <person name="Shmutz J."/>
            <person name="Schroeder D."/>
            <person name="de Vargas C."/>
            <person name="Verret F."/>
            <person name="von Dassow P."/>
            <person name="Valentin K."/>
            <person name="Van de Peer Y."/>
            <person name="Wheeler G."/>
            <person name="Dacks J.B."/>
            <person name="Delwiche C.F."/>
            <person name="Dyhrman S.T."/>
            <person name="Glockner G."/>
            <person name="John U."/>
            <person name="Richards T."/>
            <person name="Worden A.Z."/>
            <person name="Zhang X."/>
            <person name="Grigoriev I.V."/>
            <person name="Allen A.E."/>
            <person name="Bidle K."/>
            <person name="Borodovsky M."/>
            <person name="Bowler C."/>
            <person name="Brownlee C."/>
            <person name="Cock J.M."/>
            <person name="Elias M."/>
            <person name="Gladyshev V.N."/>
            <person name="Groth M."/>
            <person name="Guda C."/>
            <person name="Hadaegh A."/>
            <person name="Iglesias-Rodriguez M.D."/>
            <person name="Jenkins J."/>
            <person name="Jones B.M."/>
            <person name="Lawson T."/>
            <person name="Leese F."/>
            <person name="Lindquist E."/>
            <person name="Lobanov A."/>
            <person name="Lomsadze A."/>
            <person name="Malik S.B."/>
            <person name="Marsh M.E."/>
            <person name="Mackinder L."/>
            <person name="Mock T."/>
            <person name="Mueller-Roeber B."/>
            <person name="Pagarete A."/>
            <person name="Parker M."/>
            <person name="Probert I."/>
            <person name="Quesneville H."/>
            <person name="Raines C."/>
            <person name="Rensing S.A."/>
            <person name="Riano-Pachon D.M."/>
            <person name="Richier S."/>
            <person name="Rokitta S."/>
            <person name="Shiraiwa Y."/>
            <person name="Soanes D.M."/>
            <person name="van der Giezen M."/>
            <person name="Wahlund T.M."/>
            <person name="Williams B."/>
            <person name="Wilson W."/>
            <person name="Wolfe G."/>
            <person name="Wurch L.L."/>
        </authorList>
    </citation>
    <scope>NUCLEOTIDE SEQUENCE</scope>
</reference>
<feature type="transmembrane region" description="Helical" evidence="11">
    <location>
        <begin position="1530"/>
        <end position="1552"/>
    </location>
</feature>
<keyword evidence="7 11" id="KW-1133">Transmembrane helix</keyword>
<dbReference type="PaxDb" id="2903-EOD14723"/>
<dbReference type="KEGG" id="ehx:EMIHUDRAFT_448185"/>
<dbReference type="GO" id="GO:0000148">
    <property type="term" value="C:1,3-beta-D-glucan synthase complex"/>
    <property type="evidence" value="ECO:0007669"/>
    <property type="project" value="InterPro"/>
</dbReference>
<comment type="subcellular location">
    <subcellularLocation>
        <location evidence="1">Membrane</location>
        <topology evidence="1">Multi-pass membrane protein</topology>
    </subcellularLocation>
</comment>
<feature type="compositionally biased region" description="Polar residues" evidence="10">
    <location>
        <begin position="127"/>
        <end position="139"/>
    </location>
</feature>
<evidence type="ECO:0000256" key="7">
    <source>
        <dbReference type="ARBA" id="ARBA00022989"/>
    </source>
</evidence>
<protein>
    <recommendedName>
        <fullName evidence="3">1,3-beta-glucan synthase</fullName>
        <ecNumber evidence="3">2.4.1.34</ecNumber>
    </recommendedName>
</protein>
<dbReference type="GO" id="GO:0005886">
    <property type="term" value="C:plasma membrane"/>
    <property type="evidence" value="ECO:0007669"/>
    <property type="project" value="TreeGrafter"/>
</dbReference>
<dbReference type="InterPro" id="IPR026899">
    <property type="entry name" value="FKS1-like_dom1"/>
</dbReference>
<feature type="transmembrane region" description="Helical" evidence="11">
    <location>
        <begin position="1564"/>
        <end position="1587"/>
    </location>
</feature>
<comment type="similarity">
    <text evidence="2">Belongs to the glycosyltransferase 48 family.</text>
</comment>
<dbReference type="PANTHER" id="PTHR12741:SF48">
    <property type="entry name" value="1,3-BETA-GLUCAN SYNTHASE COMPONENT FKS1-RELATED"/>
    <property type="match status" value="1"/>
</dbReference>
<comment type="catalytic activity">
    <reaction evidence="9">
        <text>[(1-&gt;3)-beta-D-glucosyl](n) + UDP-alpha-D-glucose = [(1-&gt;3)-beta-D-glucosyl](n+1) + UDP + H(+)</text>
        <dbReference type="Rhea" id="RHEA:21476"/>
        <dbReference type="Rhea" id="RHEA-COMP:11146"/>
        <dbReference type="Rhea" id="RHEA-COMP:14303"/>
        <dbReference type="ChEBI" id="CHEBI:15378"/>
        <dbReference type="ChEBI" id="CHEBI:37671"/>
        <dbReference type="ChEBI" id="CHEBI:58223"/>
        <dbReference type="ChEBI" id="CHEBI:58885"/>
        <dbReference type="EC" id="2.4.1.34"/>
    </reaction>
</comment>
<dbReference type="Pfam" id="PF02364">
    <property type="entry name" value="Glucan_synthase"/>
    <property type="match status" value="3"/>
</dbReference>
<keyword evidence="5" id="KW-0808">Transferase</keyword>
<evidence type="ECO:0000256" key="6">
    <source>
        <dbReference type="ARBA" id="ARBA00022692"/>
    </source>
</evidence>
<feature type="transmembrane region" description="Helical" evidence="11">
    <location>
        <begin position="1460"/>
        <end position="1478"/>
    </location>
</feature>
<keyword evidence="8 11" id="KW-0472">Membrane</keyword>
<dbReference type="HOGENOM" id="CLU_240545_0_0_1"/>
<feature type="transmembrane region" description="Helical" evidence="11">
    <location>
        <begin position="1429"/>
        <end position="1448"/>
    </location>
</feature>
<dbReference type="GeneID" id="17260928"/>
<evidence type="ECO:0000256" key="9">
    <source>
        <dbReference type="ARBA" id="ARBA00047777"/>
    </source>
</evidence>
<evidence type="ECO:0000256" key="8">
    <source>
        <dbReference type="ARBA" id="ARBA00023136"/>
    </source>
</evidence>
<feature type="transmembrane region" description="Helical" evidence="11">
    <location>
        <begin position="1650"/>
        <end position="1674"/>
    </location>
</feature>